<dbReference type="InterPro" id="IPR000731">
    <property type="entry name" value="SSD"/>
</dbReference>
<dbReference type="PROSITE" id="PS50156">
    <property type="entry name" value="SSD"/>
    <property type="match status" value="2"/>
</dbReference>
<feature type="transmembrane region" description="Helical" evidence="8">
    <location>
        <begin position="373"/>
        <end position="396"/>
    </location>
</feature>
<feature type="transmembrane region" description="Helical" evidence="8">
    <location>
        <begin position="717"/>
        <end position="742"/>
    </location>
</feature>
<feature type="transmembrane region" description="Helical" evidence="8">
    <location>
        <begin position="269"/>
        <end position="287"/>
    </location>
</feature>
<keyword evidence="3 8" id="KW-0812">Transmembrane</keyword>
<feature type="transmembrane region" description="Helical" evidence="8">
    <location>
        <begin position="328"/>
        <end position="352"/>
    </location>
</feature>
<dbReference type="EMBL" id="VSWD01000006">
    <property type="protein sequence ID" value="KAK3099237.1"/>
    <property type="molecule type" value="Genomic_DNA"/>
</dbReference>
<evidence type="ECO:0000256" key="2">
    <source>
        <dbReference type="ARBA" id="ARBA00005585"/>
    </source>
</evidence>
<dbReference type="PRINTS" id="PR00702">
    <property type="entry name" value="ACRIFLAVINRP"/>
</dbReference>
<evidence type="ECO:0000256" key="1">
    <source>
        <dbReference type="ARBA" id="ARBA00004141"/>
    </source>
</evidence>
<evidence type="ECO:0000256" key="4">
    <source>
        <dbReference type="ARBA" id="ARBA00022989"/>
    </source>
</evidence>
<feature type="domain" description="SSD" evidence="9">
    <location>
        <begin position="720"/>
        <end position="845"/>
    </location>
</feature>
<dbReference type="PANTHER" id="PTHR10796:SF92">
    <property type="entry name" value="PATCHED-RELATED, ISOFORM A"/>
    <property type="match status" value="1"/>
</dbReference>
<feature type="transmembrane region" description="Helical" evidence="8">
    <location>
        <begin position="408"/>
        <end position="431"/>
    </location>
</feature>
<feature type="transmembrane region" description="Helical" evidence="8">
    <location>
        <begin position="299"/>
        <end position="322"/>
    </location>
</feature>
<comment type="similarity">
    <text evidence="2">Belongs to the patched family.</text>
</comment>
<feature type="transmembrane region" description="Helical" evidence="8">
    <location>
        <begin position="498"/>
        <end position="520"/>
    </location>
</feature>
<feature type="transmembrane region" description="Helical" evidence="8">
    <location>
        <begin position="823"/>
        <end position="846"/>
    </location>
</feature>
<evidence type="ECO:0000313" key="10">
    <source>
        <dbReference type="EMBL" id="KAK3099237.1"/>
    </source>
</evidence>
<protein>
    <recommendedName>
        <fullName evidence="9">SSD domain-containing protein</fullName>
    </recommendedName>
</protein>
<accession>A0AA88Y6Y7</accession>
<feature type="transmembrane region" description="Helical" evidence="8">
    <location>
        <begin position="689"/>
        <end position="710"/>
    </location>
</feature>
<evidence type="ECO:0000256" key="5">
    <source>
        <dbReference type="ARBA" id="ARBA00023136"/>
    </source>
</evidence>
<dbReference type="Gene3D" id="1.20.1640.10">
    <property type="entry name" value="Multidrug efflux transporter AcrB transmembrane domain"/>
    <property type="match status" value="2"/>
</dbReference>
<evidence type="ECO:0000256" key="7">
    <source>
        <dbReference type="SAM" id="MobiDB-lite"/>
    </source>
</evidence>
<comment type="subcellular location">
    <subcellularLocation>
        <location evidence="1">Membrane</location>
        <topology evidence="1">Multi-pass membrane protein</topology>
    </subcellularLocation>
</comment>
<name>A0AA88Y6Y7_PINIB</name>
<feature type="transmembrane region" description="Helical" evidence="8">
    <location>
        <begin position="34"/>
        <end position="57"/>
    </location>
</feature>
<sequence length="938" mass="104225">MDEESKEGGCHHKYQNAIGNVFGRYGRFVASGPVIPWIILSVCGIINIGLAVGMVTLDSISDTETLYTPQKSQASKDRDTLRSLFADYSGGNFYPQSVTDFSSNGQVLIRTKNDVNILTASFLSEIRSIDEQIRAITAKDAGEIFNFTDICALRNGACVVSGEFVMSQAFESAMLANDIDYPIFNRQSIAATFGGVKTSGGKLTSSNIVRLVYYLRTNTTASEKKSLAWEKAFITAMESISSENTDIAYQSADSINSALDESTAGDIKFFSITFTLMITYASLAGISMKLNCIAWRANLAMAGVLAAALAIVSSFGFVSLLGVKFVNIVGVMPFLIIGIGIDDTFILMSGMADAVKIKKDTDHTALENKMFDALKHSGVGITITSITSSLAFAIGYSSSFMSVQNFCLYSAVAVLFCYLNQLFFFVPCIAINERRVQDNRHFSVCGQKTKSKEELTQDGRSSCYIFFCAGKQPQNRDDFDSFMEKFPKRLFQKMVKPLASKIIILLCFAGYLAAAIYGAVNLKQGLELRNLAADDSYFYKYDTWNREFMPNKIPISVIIKSRQTYSSQETQNLISAMLTKVHQDANIDNSTEINWLTAFQQDPSYTTSSESLFVAALGNFLQRNPWFQNDVLFDSTDTYIDASRFYLFTTDLKDSQEQGKMMNRMRDITNDNALPSFPFHPAFIFYEQFVTILPATLQTVGIAVIVMIIITTIFMPYPLLVILVTLTMMMILVGIFGFMFYLNLSLSSVTMIQLVMTVGFSVDFSAHICHGFHSVSGKTREERVHRALDRTGGAIINAAFSSFVGILMLLASSGYIFLTFFKLMFLVMFFGLFHSVLFLPVILSLFGPHSQHHETPSAENQNGELSSRKGRNGESENQEILDMEERNCESSNEEILNIEKKKGESQNQEVSSMEKKKNDESKNEGSPEDPLLVSSVEM</sequence>
<dbReference type="PANTHER" id="PTHR10796">
    <property type="entry name" value="PATCHED-RELATED"/>
    <property type="match status" value="1"/>
</dbReference>
<dbReference type="AlphaFoldDB" id="A0AA88Y6Y7"/>
<evidence type="ECO:0000259" key="9">
    <source>
        <dbReference type="PROSITE" id="PS50156"/>
    </source>
</evidence>
<dbReference type="Proteomes" id="UP001186944">
    <property type="component" value="Unassembled WGS sequence"/>
</dbReference>
<evidence type="ECO:0000256" key="8">
    <source>
        <dbReference type="SAM" id="Phobius"/>
    </source>
</evidence>
<evidence type="ECO:0000256" key="3">
    <source>
        <dbReference type="ARBA" id="ARBA00022692"/>
    </source>
</evidence>
<keyword evidence="5 8" id="KW-0472">Membrane</keyword>
<dbReference type="Pfam" id="PF02460">
    <property type="entry name" value="Patched"/>
    <property type="match status" value="1"/>
</dbReference>
<keyword evidence="4 8" id="KW-1133">Transmembrane helix</keyword>
<dbReference type="GO" id="GO:0016020">
    <property type="term" value="C:membrane"/>
    <property type="evidence" value="ECO:0007669"/>
    <property type="project" value="UniProtKB-SubCell"/>
</dbReference>
<proteinExistence type="inferred from homology"/>
<gene>
    <name evidence="10" type="ORF">FSP39_001362</name>
</gene>
<evidence type="ECO:0000256" key="6">
    <source>
        <dbReference type="ARBA" id="ARBA00023180"/>
    </source>
</evidence>
<feature type="domain" description="SSD" evidence="9">
    <location>
        <begin position="266"/>
        <end position="431"/>
    </location>
</feature>
<dbReference type="SUPFAM" id="SSF82866">
    <property type="entry name" value="Multidrug efflux transporter AcrB transmembrane domain"/>
    <property type="match status" value="2"/>
</dbReference>
<feature type="transmembrane region" description="Helical" evidence="8">
    <location>
        <begin position="754"/>
        <end position="773"/>
    </location>
</feature>
<dbReference type="InterPro" id="IPR001036">
    <property type="entry name" value="Acrflvin-R"/>
</dbReference>
<feature type="compositionally biased region" description="Basic and acidic residues" evidence="7">
    <location>
        <begin position="912"/>
        <end position="925"/>
    </location>
</feature>
<comment type="caution">
    <text evidence="10">The sequence shown here is derived from an EMBL/GenBank/DDBJ whole genome shotgun (WGS) entry which is preliminary data.</text>
</comment>
<keyword evidence="6" id="KW-0325">Glycoprotein</keyword>
<dbReference type="InterPro" id="IPR051697">
    <property type="entry name" value="Patched_domain-protein"/>
</dbReference>
<feature type="transmembrane region" description="Helical" evidence="8">
    <location>
        <begin position="794"/>
        <end position="817"/>
    </location>
</feature>
<reference evidence="10" key="1">
    <citation type="submission" date="2019-08" db="EMBL/GenBank/DDBJ databases">
        <title>The improved chromosome-level genome for the pearl oyster Pinctada fucata martensii using PacBio sequencing and Hi-C.</title>
        <authorList>
            <person name="Zheng Z."/>
        </authorList>
    </citation>
    <scope>NUCLEOTIDE SEQUENCE</scope>
    <source>
        <strain evidence="10">ZZ-2019</strain>
        <tissue evidence="10">Adductor muscle</tissue>
    </source>
</reference>
<organism evidence="10 11">
    <name type="scientific">Pinctada imbricata</name>
    <name type="common">Atlantic pearl-oyster</name>
    <name type="synonym">Pinctada martensii</name>
    <dbReference type="NCBI Taxonomy" id="66713"/>
    <lineage>
        <taxon>Eukaryota</taxon>
        <taxon>Metazoa</taxon>
        <taxon>Spiralia</taxon>
        <taxon>Lophotrochozoa</taxon>
        <taxon>Mollusca</taxon>
        <taxon>Bivalvia</taxon>
        <taxon>Autobranchia</taxon>
        <taxon>Pteriomorphia</taxon>
        <taxon>Pterioida</taxon>
        <taxon>Pterioidea</taxon>
        <taxon>Pteriidae</taxon>
        <taxon>Pinctada</taxon>
    </lineage>
</organism>
<dbReference type="GO" id="GO:0022857">
    <property type="term" value="F:transmembrane transporter activity"/>
    <property type="evidence" value="ECO:0007669"/>
    <property type="project" value="InterPro"/>
</dbReference>
<feature type="region of interest" description="Disordered" evidence="7">
    <location>
        <begin position="850"/>
        <end position="938"/>
    </location>
</feature>
<dbReference type="InterPro" id="IPR003392">
    <property type="entry name" value="PTHD_SSD"/>
</dbReference>
<evidence type="ECO:0000313" key="11">
    <source>
        <dbReference type="Proteomes" id="UP001186944"/>
    </source>
</evidence>
<keyword evidence="11" id="KW-1185">Reference proteome</keyword>